<feature type="coiled-coil region" evidence="9">
    <location>
        <begin position="201"/>
        <end position="228"/>
    </location>
</feature>
<dbReference type="EMBL" id="CP086239">
    <property type="protein sequence ID" value="WAG58565.1"/>
    <property type="molecule type" value="Genomic_DNA"/>
</dbReference>
<feature type="transmembrane region" description="Helical" evidence="10">
    <location>
        <begin position="40"/>
        <end position="60"/>
    </location>
</feature>
<keyword evidence="4 10" id="KW-0812">Transmembrane</keyword>
<dbReference type="FunFam" id="3.40.50.300:FF:000221">
    <property type="entry name" value="Multidrug ABC transporter ATP-binding protein"/>
    <property type="match status" value="1"/>
</dbReference>
<gene>
    <name evidence="13" type="ORF">LL038_12930</name>
</gene>
<evidence type="ECO:0000256" key="2">
    <source>
        <dbReference type="ARBA" id="ARBA00022448"/>
    </source>
</evidence>
<dbReference type="GO" id="GO:0016887">
    <property type="term" value="F:ATP hydrolysis activity"/>
    <property type="evidence" value="ECO:0007669"/>
    <property type="project" value="InterPro"/>
</dbReference>
<evidence type="ECO:0000256" key="10">
    <source>
        <dbReference type="SAM" id="Phobius"/>
    </source>
</evidence>
<feature type="transmembrane region" description="Helical" evidence="10">
    <location>
        <begin position="180"/>
        <end position="197"/>
    </location>
</feature>
<proteinExistence type="predicted"/>
<dbReference type="Pfam" id="PF00005">
    <property type="entry name" value="ABC_tran"/>
    <property type="match status" value="1"/>
</dbReference>
<dbReference type="GO" id="GO:0015421">
    <property type="term" value="F:ABC-type oligopeptide transporter activity"/>
    <property type="evidence" value="ECO:0007669"/>
    <property type="project" value="TreeGrafter"/>
</dbReference>
<dbReference type="InterPro" id="IPR011527">
    <property type="entry name" value="ABC1_TM_dom"/>
</dbReference>
<dbReference type="PANTHER" id="PTHR43394:SF1">
    <property type="entry name" value="ATP-BINDING CASSETTE SUB-FAMILY B MEMBER 10, MITOCHONDRIAL"/>
    <property type="match status" value="1"/>
</dbReference>
<reference evidence="13" key="1">
    <citation type="submission" date="2021-11" db="EMBL/GenBank/DDBJ databases">
        <title>Clostridia strains as spoilage organisms.</title>
        <authorList>
            <person name="Wambui J."/>
            <person name="Stevens M.J.A."/>
            <person name="Stephan R."/>
        </authorList>
    </citation>
    <scope>NUCLEOTIDE SEQUENCE</scope>
    <source>
        <strain evidence="13">CF009</strain>
    </source>
</reference>
<evidence type="ECO:0000256" key="1">
    <source>
        <dbReference type="ARBA" id="ARBA00004651"/>
    </source>
</evidence>
<keyword evidence="3" id="KW-1003">Cell membrane</keyword>
<dbReference type="GO" id="GO:0005524">
    <property type="term" value="F:ATP binding"/>
    <property type="evidence" value="ECO:0007669"/>
    <property type="project" value="UniProtKB-KW"/>
</dbReference>
<dbReference type="InterPro" id="IPR003439">
    <property type="entry name" value="ABC_transporter-like_ATP-bd"/>
</dbReference>
<dbReference type="PROSITE" id="PS50929">
    <property type="entry name" value="ABC_TM1F"/>
    <property type="match status" value="1"/>
</dbReference>
<keyword evidence="7 10" id="KW-1133">Transmembrane helix</keyword>
<dbReference type="InterPro" id="IPR017871">
    <property type="entry name" value="ABC_transporter-like_CS"/>
</dbReference>
<evidence type="ECO:0000313" key="13">
    <source>
        <dbReference type="EMBL" id="WAG58565.1"/>
    </source>
</evidence>
<evidence type="ECO:0000256" key="5">
    <source>
        <dbReference type="ARBA" id="ARBA00022741"/>
    </source>
</evidence>
<feature type="transmembrane region" description="Helical" evidence="10">
    <location>
        <begin position="257"/>
        <end position="277"/>
    </location>
</feature>
<evidence type="ECO:0000259" key="11">
    <source>
        <dbReference type="PROSITE" id="PS50893"/>
    </source>
</evidence>
<evidence type="ECO:0000256" key="9">
    <source>
        <dbReference type="SAM" id="Coils"/>
    </source>
</evidence>
<feature type="domain" description="ABC transmembrane type-1" evidence="12">
    <location>
        <begin position="56"/>
        <end position="325"/>
    </location>
</feature>
<dbReference type="RefSeq" id="WP_216124123.1">
    <property type="nucleotide sequence ID" value="NZ_CP086239.1"/>
</dbReference>
<evidence type="ECO:0000256" key="6">
    <source>
        <dbReference type="ARBA" id="ARBA00022840"/>
    </source>
</evidence>
<keyword evidence="6 13" id="KW-0067">ATP-binding</keyword>
<evidence type="ECO:0000256" key="7">
    <source>
        <dbReference type="ARBA" id="ARBA00022989"/>
    </source>
</evidence>
<organism evidence="13 14">
    <name type="scientific">Clostridium estertheticum</name>
    <dbReference type="NCBI Taxonomy" id="238834"/>
    <lineage>
        <taxon>Bacteria</taxon>
        <taxon>Bacillati</taxon>
        <taxon>Bacillota</taxon>
        <taxon>Clostridia</taxon>
        <taxon>Eubacteriales</taxon>
        <taxon>Clostridiaceae</taxon>
        <taxon>Clostridium</taxon>
    </lineage>
</organism>
<comment type="subcellular location">
    <subcellularLocation>
        <location evidence="1">Cell membrane</location>
        <topology evidence="1">Multi-pass membrane protein</topology>
    </subcellularLocation>
</comment>
<dbReference type="GO" id="GO:0005886">
    <property type="term" value="C:plasma membrane"/>
    <property type="evidence" value="ECO:0007669"/>
    <property type="project" value="UniProtKB-SubCell"/>
</dbReference>
<dbReference type="InterPro" id="IPR039421">
    <property type="entry name" value="Type_1_exporter"/>
</dbReference>
<evidence type="ECO:0000256" key="4">
    <source>
        <dbReference type="ARBA" id="ARBA00022692"/>
    </source>
</evidence>
<keyword evidence="8 10" id="KW-0472">Membrane</keyword>
<evidence type="ECO:0000313" key="14">
    <source>
        <dbReference type="Proteomes" id="UP001164733"/>
    </source>
</evidence>
<evidence type="ECO:0000256" key="8">
    <source>
        <dbReference type="ARBA" id="ARBA00023136"/>
    </source>
</evidence>
<evidence type="ECO:0000259" key="12">
    <source>
        <dbReference type="PROSITE" id="PS50929"/>
    </source>
</evidence>
<dbReference type="Pfam" id="PF00664">
    <property type="entry name" value="ABC_membrane"/>
    <property type="match status" value="1"/>
</dbReference>
<accession>A0AA47I5D0</accession>
<keyword evidence="2" id="KW-0813">Transport</keyword>
<keyword evidence="9" id="KW-0175">Coiled coil</keyword>
<dbReference type="PANTHER" id="PTHR43394">
    <property type="entry name" value="ATP-DEPENDENT PERMEASE MDL1, MITOCHONDRIAL"/>
    <property type="match status" value="1"/>
</dbReference>
<sequence>MDDINGHDLEFETLLKEQNIYKNKPVKTLAYLYKDNISKLLLSFLFFIIKHLPTWVMPIITANVIDIVSSPARHNLKGLWINLIIASLLIIQNVPSNILYTKYFSQALRCVEAELRSKLVRKLQILSISYHKQLKSGKIQSKVLRDVEAITVLSRQIFNGFVPTILNIVVALTITLTKSFTVAIFFMLSMPVSFFIIKHFRKNIRKTNRDFRKEIEEMSANVAEMVELVPITRAHGLENVEITRMDKQLEKVRHSGYNLDIITAFLGASGWAVFQVFQVGCLAFTGYLAYRGKITVGDVVLYQSYFSSILNQVSSLINVYPDIVKGFESIESVGEILLSEDIEDNKGKKKIINVKGDFDFKGVEFNYETSEKPVLKDFNLKVNAGECIAFVGESGAGKTTILNLIIGFNKASKGKLLIDGMDMAEIDLRSYRSNIAVVPQNTILFSGTIRSNITYGLTNIREEEITKVIESANLTEVIAKLPKGLNTSIGEHGGMLSGGQRQRIAIARALIRNPQIIVLDEATSALDNISELHVQKAMKNLVKDRTTFIVAHRLSTIRDADRIVVMNNGRCVECGTYAELINLKGEFYNLKKLQG</sequence>
<dbReference type="InterPro" id="IPR003593">
    <property type="entry name" value="AAA+_ATPase"/>
</dbReference>
<feature type="transmembrane region" description="Helical" evidence="10">
    <location>
        <begin position="80"/>
        <end position="100"/>
    </location>
</feature>
<keyword evidence="5" id="KW-0547">Nucleotide-binding</keyword>
<dbReference type="PROSITE" id="PS50893">
    <property type="entry name" value="ABC_TRANSPORTER_2"/>
    <property type="match status" value="1"/>
</dbReference>
<dbReference type="AlphaFoldDB" id="A0AA47I5D0"/>
<dbReference type="CDD" id="cd07346">
    <property type="entry name" value="ABC_6TM_exporters"/>
    <property type="match status" value="1"/>
</dbReference>
<name>A0AA47I5D0_9CLOT</name>
<protein>
    <submittedName>
        <fullName evidence="13">ABC transporter ATP-binding protein/permease</fullName>
    </submittedName>
</protein>
<dbReference type="PROSITE" id="PS00211">
    <property type="entry name" value="ABC_TRANSPORTER_1"/>
    <property type="match status" value="1"/>
</dbReference>
<feature type="domain" description="ABC transporter" evidence="11">
    <location>
        <begin position="358"/>
        <end position="593"/>
    </location>
</feature>
<dbReference type="SMART" id="SM00382">
    <property type="entry name" value="AAA"/>
    <property type="match status" value="1"/>
</dbReference>
<feature type="transmembrane region" description="Helical" evidence="10">
    <location>
        <begin position="157"/>
        <end position="174"/>
    </location>
</feature>
<dbReference type="Proteomes" id="UP001164733">
    <property type="component" value="Chromosome"/>
</dbReference>
<evidence type="ECO:0000256" key="3">
    <source>
        <dbReference type="ARBA" id="ARBA00022475"/>
    </source>
</evidence>